<dbReference type="EMBL" id="CP015519">
    <property type="protein sequence ID" value="APG27978.1"/>
    <property type="molecule type" value="Genomic_DNA"/>
</dbReference>
<reference evidence="1 2" key="1">
    <citation type="journal article" date="2017" name="Genome Announc.">
        <title>Complete Genome Sequences of Two Acetylene-Fermenting Pelobacter acetylenicus Strains.</title>
        <authorList>
            <person name="Sutton J.M."/>
            <person name="Baesman S.M."/>
            <person name="Fierst J.L."/>
            <person name="Poret-Peterson A.T."/>
            <person name="Oremland R.S."/>
            <person name="Dunlap D.S."/>
            <person name="Akob D.M."/>
        </authorList>
    </citation>
    <scope>NUCLEOTIDE SEQUENCE [LARGE SCALE GENOMIC DNA]</scope>
    <source>
        <strain evidence="1 2">SFB93</strain>
    </source>
</reference>
<organism evidence="1 2">
    <name type="scientific">Syntrophotalea acetylenivorans</name>
    <dbReference type="NCBI Taxonomy" id="1842532"/>
    <lineage>
        <taxon>Bacteria</taxon>
        <taxon>Pseudomonadati</taxon>
        <taxon>Thermodesulfobacteriota</taxon>
        <taxon>Desulfuromonadia</taxon>
        <taxon>Desulfuromonadales</taxon>
        <taxon>Syntrophotaleaceae</taxon>
        <taxon>Syntrophotalea</taxon>
    </lineage>
</organism>
<keyword evidence="2" id="KW-1185">Reference proteome</keyword>
<dbReference type="KEGG" id="pef:A7E78_09090"/>
<dbReference type="AlphaFoldDB" id="A0A1L3GQQ2"/>
<proteinExistence type="predicted"/>
<dbReference type="STRING" id="1842532.A7E78_09090"/>
<dbReference type="Proteomes" id="UP000182517">
    <property type="component" value="Chromosome"/>
</dbReference>
<evidence type="ECO:0000313" key="1">
    <source>
        <dbReference type="EMBL" id="APG27978.1"/>
    </source>
</evidence>
<dbReference type="Gene3D" id="3.90.550.10">
    <property type="entry name" value="Spore Coat Polysaccharide Biosynthesis Protein SpsA, Chain A"/>
    <property type="match status" value="1"/>
</dbReference>
<gene>
    <name evidence="1" type="ORF">A7E78_09090</name>
</gene>
<name>A0A1L3GQQ2_9BACT</name>
<evidence type="ECO:0000313" key="2">
    <source>
        <dbReference type="Proteomes" id="UP000182517"/>
    </source>
</evidence>
<dbReference type="InterPro" id="IPR029044">
    <property type="entry name" value="Nucleotide-diphossugar_trans"/>
</dbReference>
<sequence>MLIAQSNHNPGLFSDMPWSSADLWKATRQRAEQLGLYYHELDTWEDLDDLASLLRLCRRAPDSPTAQMAGRIFAPFPTHST</sequence>
<protein>
    <submittedName>
        <fullName evidence="1">Uncharacterized protein</fullName>
    </submittedName>
</protein>
<accession>A0A1L3GQQ2</accession>